<dbReference type="SUPFAM" id="SSF48264">
    <property type="entry name" value="Cytochrome P450"/>
    <property type="match status" value="1"/>
</dbReference>
<dbReference type="EMBL" id="JAIXMP010000025">
    <property type="protein sequence ID" value="KAI9253973.1"/>
    <property type="molecule type" value="Genomic_DNA"/>
</dbReference>
<keyword evidence="5 6" id="KW-0349">Heme</keyword>
<keyword evidence="9" id="KW-1185">Reference proteome</keyword>
<keyword evidence="7" id="KW-0812">Transmembrane</keyword>
<comment type="cofactor">
    <cofactor evidence="5">
        <name>heme</name>
        <dbReference type="ChEBI" id="CHEBI:30413"/>
    </cofactor>
</comment>
<evidence type="ECO:0000256" key="7">
    <source>
        <dbReference type="SAM" id="Phobius"/>
    </source>
</evidence>
<dbReference type="Pfam" id="PF00067">
    <property type="entry name" value="p450"/>
    <property type="match status" value="1"/>
</dbReference>
<dbReference type="PRINTS" id="PR00385">
    <property type="entry name" value="P450"/>
</dbReference>
<dbReference type="PANTHER" id="PTHR24296">
    <property type="entry name" value="CYTOCHROME P450"/>
    <property type="match status" value="1"/>
</dbReference>
<evidence type="ECO:0000256" key="3">
    <source>
        <dbReference type="ARBA" id="ARBA00023002"/>
    </source>
</evidence>
<comment type="caution">
    <text evidence="8">The sequence shown here is derived from an EMBL/GenBank/DDBJ whole genome shotgun (WGS) entry which is preliminary data.</text>
</comment>
<comment type="similarity">
    <text evidence="1 6">Belongs to the cytochrome P450 family.</text>
</comment>
<keyword evidence="6" id="KW-0503">Monooxygenase</keyword>
<organism evidence="8 9">
    <name type="scientific">Phascolomyces articulosus</name>
    <dbReference type="NCBI Taxonomy" id="60185"/>
    <lineage>
        <taxon>Eukaryota</taxon>
        <taxon>Fungi</taxon>
        <taxon>Fungi incertae sedis</taxon>
        <taxon>Mucoromycota</taxon>
        <taxon>Mucoromycotina</taxon>
        <taxon>Mucoromycetes</taxon>
        <taxon>Mucorales</taxon>
        <taxon>Lichtheimiaceae</taxon>
        <taxon>Phascolomyces</taxon>
    </lineage>
</organism>
<accession>A0AAD5JUD5</accession>
<dbReference type="InterPro" id="IPR036396">
    <property type="entry name" value="Cyt_P450_sf"/>
</dbReference>
<dbReference type="GO" id="GO:0004497">
    <property type="term" value="F:monooxygenase activity"/>
    <property type="evidence" value="ECO:0007669"/>
    <property type="project" value="UniProtKB-KW"/>
</dbReference>
<dbReference type="PROSITE" id="PS00086">
    <property type="entry name" value="CYTOCHROME_P450"/>
    <property type="match status" value="1"/>
</dbReference>
<dbReference type="InterPro" id="IPR001128">
    <property type="entry name" value="Cyt_P450"/>
</dbReference>
<gene>
    <name evidence="8" type="ORF">BDA99DRAFT_519501</name>
</gene>
<dbReference type="GO" id="GO:0006629">
    <property type="term" value="P:lipid metabolic process"/>
    <property type="evidence" value="ECO:0007669"/>
    <property type="project" value="UniProtKB-ARBA"/>
</dbReference>
<evidence type="ECO:0000256" key="6">
    <source>
        <dbReference type="RuleBase" id="RU000461"/>
    </source>
</evidence>
<dbReference type="PRINTS" id="PR00463">
    <property type="entry name" value="EP450I"/>
</dbReference>
<evidence type="ECO:0000256" key="1">
    <source>
        <dbReference type="ARBA" id="ARBA00010617"/>
    </source>
</evidence>
<dbReference type="GO" id="GO:0020037">
    <property type="term" value="F:heme binding"/>
    <property type="evidence" value="ECO:0007669"/>
    <property type="project" value="InterPro"/>
</dbReference>
<evidence type="ECO:0000256" key="2">
    <source>
        <dbReference type="ARBA" id="ARBA00022723"/>
    </source>
</evidence>
<dbReference type="GO" id="GO:0005506">
    <property type="term" value="F:iron ion binding"/>
    <property type="evidence" value="ECO:0007669"/>
    <property type="project" value="InterPro"/>
</dbReference>
<dbReference type="Gene3D" id="1.10.630.10">
    <property type="entry name" value="Cytochrome P450"/>
    <property type="match status" value="1"/>
</dbReference>
<dbReference type="AlphaFoldDB" id="A0AAD5JUD5"/>
<reference evidence="8" key="1">
    <citation type="journal article" date="2022" name="IScience">
        <title>Evolution of zygomycete secretomes and the origins of terrestrial fungal ecologies.</title>
        <authorList>
            <person name="Chang Y."/>
            <person name="Wang Y."/>
            <person name="Mondo S."/>
            <person name="Ahrendt S."/>
            <person name="Andreopoulos W."/>
            <person name="Barry K."/>
            <person name="Beard J."/>
            <person name="Benny G.L."/>
            <person name="Blankenship S."/>
            <person name="Bonito G."/>
            <person name="Cuomo C."/>
            <person name="Desiro A."/>
            <person name="Gervers K.A."/>
            <person name="Hundley H."/>
            <person name="Kuo A."/>
            <person name="LaButti K."/>
            <person name="Lang B.F."/>
            <person name="Lipzen A."/>
            <person name="O'Donnell K."/>
            <person name="Pangilinan J."/>
            <person name="Reynolds N."/>
            <person name="Sandor L."/>
            <person name="Smith M.E."/>
            <person name="Tsang A."/>
            <person name="Grigoriev I.V."/>
            <person name="Stajich J.E."/>
            <person name="Spatafora J.W."/>
        </authorList>
    </citation>
    <scope>NUCLEOTIDE SEQUENCE</scope>
    <source>
        <strain evidence="8">RSA 2281</strain>
    </source>
</reference>
<dbReference type="InterPro" id="IPR002401">
    <property type="entry name" value="Cyt_P450_E_grp-I"/>
</dbReference>
<proteinExistence type="inferred from homology"/>
<keyword evidence="2 5" id="KW-0479">Metal-binding</keyword>
<reference evidence="8" key="2">
    <citation type="submission" date="2023-02" db="EMBL/GenBank/DDBJ databases">
        <authorList>
            <consortium name="DOE Joint Genome Institute"/>
            <person name="Mondo S.J."/>
            <person name="Chang Y."/>
            <person name="Wang Y."/>
            <person name="Ahrendt S."/>
            <person name="Andreopoulos W."/>
            <person name="Barry K."/>
            <person name="Beard J."/>
            <person name="Benny G.L."/>
            <person name="Blankenship S."/>
            <person name="Bonito G."/>
            <person name="Cuomo C."/>
            <person name="Desiro A."/>
            <person name="Gervers K.A."/>
            <person name="Hundley H."/>
            <person name="Kuo A."/>
            <person name="LaButti K."/>
            <person name="Lang B.F."/>
            <person name="Lipzen A."/>
            <person name="O'Donnell K."/>
            <person name="Pangilinan J."/>
            <person name="Reynolds N."/>
            <person name="Sandor L."/>
            <person name="Smith M.W."/>
            <person name="Tsang A."/>
            <person name="Grigoriev I.V."/>
            <person name="Stajich J.E."/>
            <person name="Spatafora J.W."/>
        </authorList>
    </citation>
    <scope>NUCLEOTIDE SEQUENCE</scope>
    <source>
        <strain evidence="8">RSA 2281</strain>
    </source>
</reference>
<dbReference type="GO" id="GO:0016705">
    <property type="term" value="F:oxidoreductase activity, acting on paired donors, with incorporation or reduction of molecular oxygen"/>
    <property type="evidence" value="ECO:0007669"/>
    <property type="project" value="InterPro"/>
</dbReference>
<name>A0AAD5JUD5_9FUNG</name>
<keyword evidence="4 5" id="KW-0408">Iron</keyword>
<sequence length="515" mass="58920">MNDLLMTSANNIGGTVALISSAALGLLAFKYNDRAIFTDRRDDIPHHIPGVPIFGALFDQVANKDRILDWFKENIDELDTMTMFASALGVPPMIMTIDPRNVNHVLKDNFPNYVKGDNLITAGKELFGHGIFVANGEQWRYQRKAASLIFNAANFRDNFSQVFVKEVNTMSEHVLDKKAASGETIDFQDIIYKFTLESFVNIGFGKNLDILTSEENVPFAVSFDYCQHVAFERVINPFTDVRDKVKSIFRPGELSHKDHIKIIDDFAFLLVKERREQLKQGHEYSDLLSRFMNARNEKGQPLNDSELRDTVLNFIIAGRDTTAQTLSWGLYYLLTHPRVEAKLVEEVKQYITDEVENDPTQFYETIKKMVYAHAVFYETLRLEPVVPSNAKMAIQDDVLPDGTHVRKGDLILWHPYSMGRAEKIWGPDAKEFKPERWVQEGKLVRESAAKWPAFHHGPRVCLGQNLATLEGLMALTLLLKRYKFTLAPNQDIDYTVSLTHPMKNGMQVYVEKRQH</sequence>
<evidence type="ECO:0000313" key="9">
    <source>
        <dbReference type="Proteomes" id="UP001209540"/>
    </source>
</evidence>
<evidence type="ECO:0000256" key="5">
    <source>
        <dbReference type="PIRSR" id="PIRSR602401-1"/>
    </source>
</evidence>
<evidence type="ECO:0000256" key="4">
    <source>
        <dbReference type="ARBA" id="ARBA00023004"/>
    </source>
</evidence>
<feature type="transmembrane region" description="Helical" evidence="7">
    <location>
        <begin position="12"/>
        <end position="31"/>
    </location>
</feature>
<feature type="binding site" description="axial binding residue" evidence="5">
    <location>
        <position position="461"/>
    </location>
    <ligand>
        <name>heme</name>
        <dbReference type="ChEBI" id="CHEBI:30413"/>
    </ligand>
    <ligandPart>
        <name>Fe</name>
        <dbReference type="ChEBI" id="CHEBI:18248"/>
    </ligandPart>
</feature>
<protein>
    <submittedName>
        <fullName evidence="8">Cytochrome P450</fullName>
    </submittedName>
</protein>
<evidence type="ECO:0000313" key="8">
    <source>
        <dbReference type="EMBL" id="KAI9253973.1"/>
    </source>
</evidence>
<keyword evidence="7" id="KW-1133">Transmembrane helix</keyword>
<keyword evidence="3 6" id="KW-0560">Oxidoreductase</keyword>
<keyword evidence="7" id="KW-0472">Membrane</keyword>
<dbReference type="Proteomes" id="UP001209540">
    <property type="component" value="Unassembled WGS sequence"/>
</dbReference>
<dbReference type="InterPro" id="IPR017972">
    <property type="entry name" value="Cyt_P450_CS"/>
</dbReference>